<reference evidence="2" key="1">
    <citation type="submission" date="2020-01" db="EMBL/GenBank/DDBJ databases">
        <authorList>
            <person name="Feng Z.H.Z."/>
        </authorList>
    </citation>
    <scope>NUCLEOTIDE SEQUENCE</scope>
    <source>
        <strain evidence="2">CBS107.38</strain>
    </source>
</reference>
<dbReference type="RefSeq" id="XP_038781729.1">
    <property type="nucleotide sequence ID" value="XM_038935725.1"/>
</dbReference>
<evidence type="ECO:0000313" key="2">
    <source>
        <dbReference type="EMBL" id="KAF7671353.1"/>
    </source>
</evidence>
<dbReference type="GeneID" id="62208903"/>
<feature type="compositionally biased region" description="Acidic residues" evidence="1">
    <location>
        <begin position="488"/>
        <end position="507"/>
    </location>
</feature>
<dbReference type="PANTHER" id="PTHR38787">
    <property type="entry name" value="REGULATORY P DOMAIN-CONTAINING PROTEIN"/>
    <property type="match status" value="1"/>
</dbReference>
<feature type="region of interest" description="Disordered" evidence="1">
    <location>
        <begin position="1"/>
        <end position="30"/>
    </location>
</feature>
<evidence type="ECO:0000256" key="1">
    <source>
        <dbReference type="SAM" id="MobiDB-lite"/>
    </source>
</evidence>
<sequence length="1045" mass="116240">MAPPVVPWPQKRKASTSNDSTSNKRTRSVSISVKVSHESVLEGLLGSREVPVGTKNSQACLGGMPEELLLHIAGYLDMSPGTLAKLCLTNHRCKRVAEEVLYKNIGSRSHDWAKAQSVASNTTLASHVRHLCSVFDWNDKILVPWDVKDEVLATSDTYDKIIANAHKIQTFALEEIAPQRLRSWTNKYDFLAGEMSWLDLFNLAVAQPIEGQTNRFTHLNKLTIVTDGLSLEKISCVFRLPSLNSLFLQGVHQTTPFKDWPIPTSSSPVREIALRNAMMDISAVVQMISSVKSLRNFMYEHNTMAWEPFGDDDNPMSVWPEHSWKLLGDALRKHQDTLVELYAFSYSDKAILDIVYPDGRDLETLGSFRDFSKLQHCGIPIEAVLDAATAEDDLSVYFPSHLKRWYTHITPGTPKLLERCVPALASLRDIVCLGQEKTVRVVLLNGLPFQALGLSRAFAELEEAGIKLEIRYDYDMITLEELKRLEAPSEEVESDEESDEELIDQPEAEIDEEEGYELSDVTEQEIADVLDGNSQASFTTQDAVNAKMKFSLAVLALPIAVQAAQFSKSEYASGAIHQKLMKLKADQWDHDAAEGKQDSRQWKSWKSWKKGSWGSGKDKRIKCKDGLAVVEQGNANQTFRCDNMDLYDFVNHADMGGPEGQGSSSWGWTARNGREFGIVGQFSGAAFVEILKDGQIQYMGRLPAQSVGSRWREIRVLNDYVIIGSEAVGHNVQIFDMKKLLDVSPDSPKTFDPKTDLVGLWDELPIGRTHNVVVDWDNEYILAVGAQPRNQTCKAGLQYIDLANPGKPTSPGCASQDGYVHDAQCVTYNGPDRKFRGRNICIGYNEDTVTVYDSTMKNGNPASEVISTLSYPGATYCHQGWWTERNWHQYVLLNDELDEQEAVGPAASGRPVTHIIDFTDLRNPKATGTFYATDSKGIDHNLYIVDGLAYQSNYGAGIWVHDVRSISKDPTGKSVKTEGFFDIYPEDDSVGGIVQFVGTWSHFLFPSGYILVNTIERGAFTVKLASGRGAKRGPGFGGKSKGKGR</sequence>
<keyword evidence="3" id="KW-1185">Reference proteome</keyword>
<feature type="compositionally biased region" description="Polar residues" evidence="1">
    <location>
        <begin position="15"/>
        <end position="30"/>
    </location>
</feature>
<proteinExistence type="predicted"/>
<feature type="region of interest" description="Disordered" evidence="1">
    <location>
        <begin position="487"/>
        <end position="507"/>
    </location>
</feature>
<dbReference type="NCBIfam" id="TIGR04312">
    <property type="entry name" value="choice_anch_B"/>
    <property type="match status" value="1"/>
</dbReference>
<dbReference type="PANTHER" id="PTHR38787:SF3">
    <property type="entry name" value="REGULATORY P DOMAIN-CONTAINING PROTEIN"/>
    <property type="match status" value="1"/>
</dbReference>
<evidence type="ECO:0008006" key="4">
    <source>
        <dbReference type="Google" id="ProtNLM"/>
    </source>
</evidence>
<gene>
    <name evidence="2" type="ORF">GT037_010678</name>
</gene>
<protein>
    <recommendedName>
        <fullName evidence="4">F-box domain-containing protein</fullName>
    </recommendedName>
</protein>
<dbReference type="InterPro" id="IPR027589">
    <property type="entry name" value="Choice_anch_B"/>
</dbReference>
<organism evidence="2 3">
    <name type="scientific">Alternaria burnsii</name>
    <dbReference type="NCBI Taxonomy" id="1187904"/>
    <lineage>
        <taxon>Eukaryota</taxon>
        <taxon>Fungi</taxon>
        <taxon>Dikarya</taxon>
        <taxon>Ascomycota</taxon>
        <taxon>Pezizomycotina</taxon>
        <taxon>Dothideomycetes</taxon>
        <taxon>Pleosporomycetidae</taxon>
        <taxon>Pleosporales</taxon>
        <taxon>Pleosporineae</taxon>
        <taxon>Pleosporaceae</taxon>
        <taxon>Alternaria</taxon>
        <taxon>Alternaria sect. Alternaria</taxon>
    </lineage>
</organism>
<name>A0A8H7AU53_9PLEO</name>
<dbReference type="EMBL" id="JAAABM010000023">
    <property type="protein sequence ID" value="KAF7671353.1"/>
    <property type="molecule type" value="Genomic_DNA"/>
</dbReference>
<dbReference type="CDD" id="cd09917">
    <property type="entry name" value="F-box_SF"/>
    <property type="match status" value="1"/>
</dbReference>
<evidence type="ECO:0000313" key="3">
    <source>
        <dbReference type="Proteomes" id="UP000596902"/>
    </source>
</evidence>
<reference evidence="2" key="2">
    <citation type="submission" date="2020-08" db="EMBL/GenBank/DDBJ databases">
        <title>Draft Genome Sequence of Cumin Blight Pathogen Alternaria burnsii.</title>
        <authorList>
            <person name="Feng Z."/>
        </authorList>
    </citation>
    <scope>NUCLEOTIDE SEQUENCE</scope>
    <source>
        <strain evidence="2">CBS107.38</strain>
    </source>
</reference>
<dbReference type="Proteomes" id="UP000596902">
    <property type="component" value="Unassembled WGS sequence"/>
</dbReference>
<dbReference type="AlphaFoldDB" id="A0A8H7AU53"/>
<dbReference type="GO" id="GO:0005576">
    <property type="term" value="C:extracellular region"/>
    <property type="evidence" value="ECO:0007669"/>
    <property type="project" value="TreeGrafter"/>
</dbReference>
<accession>A0A8H7AU53</accession>
<comment type="caution">
    <text evidence="2">The sequence shown here is derived from an EMBL/GenBank/DDBJ whole genome shotgun (WGS) entry which is preliminary data.</text>
</comment>